<dbReference type="PANTHER" id="PTHR45815:SF3">
    <property type="entry name" value="PROTEIN DISULFIDE-ISOMERASE A6"/>
    <property type="match status" value="1"/>
</dbReference>
<proteinExistence type="predicted"/>
<evidence type="ECO:0000256" key="1">
    <source>
        <dbReference type="SAM" id="Phobius"/>
    </source>
</evidence>
<dbReference type="GO" id="GO:0034976">
    <property type="term" value="P:response to endoplasmic reticulum stress"/>
    <property type="evidence" value="ECO:0007669"/>
    <property type="project" value="TreeGrafter"/>
</dbReference>
<dbReference type="PANTHER" id="PTHR45815">
    <property type="entry name" value="PROTEIN DISULFIDE-ISOMERASE A6"/>
    <property type="match status" value="1"/>
</dbReference>
<keyword evidence="1" id="KW-1133">Transmembrane helix</keyword>
<feature type="transmembrane region" description="Helical" evidence="1">
    <location>
        <begin position="149"/>
        <end position="167"/>
    </location>
</feature>
<evidence type="ECO:0000313" key="4">
    <source>
        <dbReference type="EMBL" id="CRZ11112.1"/>
    </source>
</evidence>
<dbReference type="GO" id="GO:0005788">
    <property type="term" value="C:endoplasmic reticulum lumen"/>
    <property type="evidence" value="ECO:0007669"/>
    <property type="project" value="TreeGrafter"/>
</dbReference>
<dbReference type="Gene3D" id="3.40.30.10">
    <property type="entry name" value="Glutaredoxin"/>
    <property type="match status" value="1"/>
</dbReference>
<feature type="chain" id="PRO_5005223237" description="Thioredoxin domain-containing protein" evidence="2">
    <location>
        <begin position="21"/>
        <end position="184"/>
    </location>
</feature>
<keyword evidence="2" id="KW-0732">Signal</keyword>
<keyword evidence="1" id="KW-0812">Transmembrane</keyword>
<dbReference type="InterPro" id="IPR036249">
    <property type="entry name" value="Thioredoxin-like_sf"/>
</dbReference>
<name>A0A0H5RBY3_9EUKA</name>
<dbReference type="InterPro" id="IPR013766">
    <property type="entry name" value="Thioredoxin_domain"/>
</dbReference>
<feature type="signal peptide" evidence="2">
    <location>
        <begin position="1"/>
        <end position="20"/>
    </location>
</feature>
<sequence>MNVMMMGMMTAVMAISRAGASTIQSITDQNYETTAAQGDWYLKFYSPYCGACNKMKPTYIEATEAIGPSMNFGEINCIEETELSKIFNIKVYPTLIRVSGDKGYKFEGDVFSAQQLQMFAETGWVNDAKAFTRPRIGDVPSVHSDAPSVMFVVVFGMTLSLIAYITVKKLRTPSFRVNKGQLLD</sequence>
<dbReference type="EMBL" id="HACM01010670">
    <property type="protein sequence ID" value="CRZ11112.1"/>
    <property type="molecule type" value="Transcribed_RNA"/>
</dbReference>
<feature type="domain" description="Thioredoxin" evidence="3">
    <location>
        <begin position="24"/>
        <end position="116"/>
    </location>
</feature>
<keyword evidence="1" id="KW-0472">Membrane</keyword>
<dbReference type="Pfam" id="PF00085">
    <property type="entry name" value="Thioredoxin"/>
    <property type="match status" value="1"/>
</dbReference>
<protein>
    <recommendedName>
        <fullName evidence="3">Thioredoxin domain-containing protein</fullName>
    </recommendedName>
</protein>
<dbReference type="SUPFAM" id="SSF52833">
    <property type="entry name" value="Thioredoxin-like"/>
    <property type="match status" value="1"/>
</dbReference>
<accession>A0A0H5RBY3</accession>
<reference evidence="4" key="1">
    <citation type="submission" date="2015-04" db="EMBL/GenBank/DDBJ databases">
        <title>The genome sequence of the plant pathogenic Rhizarian Plasmodiophora brassicae reveals insights in its biotrophic life cycle and the origin of chitin synthesis.</title>
        <authorList>
            <person name="Schwelm A."/>
            <person name="Fogelqvist J."/>
            <person name="Knaust A."/>
            <person name="Julke S."/>
            <person name="Lilja T."/>
            <person name="Dhandapani V."/>
            <person name="Bonilla-Rosso G."/>
            <person name="Karlsson M."/>
            <person name="Shevchenko A."/>
            <person name="Choi S.R."/>
            <person name="Kim H.G."/>
            <person name="Park J.Y."/>
            <person name="Lim Y.P."/>
            <person name="Ludwig-Muller J."/>
            <person name="Dixelius C."/>
        </authorList>
    </citation>
    <scope>NUCLEOTIDE SEQUENCE</scope>
    <source>
        <tissue evidence="4">Potato root galls</tissue>
    </source>
</reference>
<dbReference type="CDD" id="cd02961">
    <property type="entry name" value="PDI_a_family"/>
    <property type="match status" value="1"/>
</dbReference>
<organism evidence="4">
    <name type="scientific">Spongospora subterranea</name>
    <dbReference type="NCBI Taxonomy" id="70186"/>
    <lineage>
        <taxon>Eukaryota</taxon>
        <taxon>Sar</taxon>
        <taxon>Rhizaria</taxon>
        <taxon>Endomyxa</taxon>
        <taxon>Phytomyxea</taxon>
        <taxon>Plasmodiophorida</taxon>
        <taxon>Plasmodiophoridae</taxon>
        <taxon>Spongospora</taxon>
    </lineage>
</organism>
<evidence type="ECO:0000259" key="3">
    <source>
        <dbReference type="Pfam" id="PF00085"/>
    </source>
</evidence>
<evidence type="ECO:0000256" key="2">
    <source>
        <dbReference type="SAM" id="SignalP"/>
    </source>
</evidence>
<dbReference type="GO" id="GO:0015035">
    <property type="term" value="F:protein-disulfide reductase activity"/>
    <property type="evidence" value="ECO:0007669"/>
    <property type="project" value="TreeGrafter"/>
</dbReference>
<dbReference type="AlphaFoldDB" id="A0A0H5RBY3"/>